<evidence type="ECO:0000313" key="1">
    <source>
        <dbReference type="EMBL" id="GFY50371.1"/>
    </source>
</evidence>
<dbReference type="EMBL" id="BMAV01007432">
    <property type="protein sequence ID" value="GFY50371.1"/>
    <property type="molecule type" value="Genomic_DNA"/>
</dbReference>
<protein>
    <submittedName>
        <fullName evidence="1">Uncharacterized protein</fullName>
    </submittedName>
</protein>
<keyword evidence="2" id="KW-1185">Reference proteome</keyword>
<proteinExistence type="predicted"/>
<organism evidence="1 2">
    <name type="scientific">Trichonephila inaurata madagascariensis</name>
    <dbReference type="NCBI Taxonomy" id="2747483"/>
    <lineage>
        <taxon>Eukaryota</taxon>
        <taxon>Metazoa</taxon>
        <taxon>Ecdysozoa</taxon>
        <taxon>Arthropoda</taxon>
        <taxon>Chelicerata</taxon>
        <taxon>Arachnida</taxon>
        <taxon>Araneae</taxon>
        <taxon>Araneomorphae</taxon>
        <taxon>Entelegynae</taxon>
        <taxon>Araneoidea</taxon>
        <taxon>Nephilidae</taxon>
        <taxon>Trichonephila</taxon>
        <taxon>Trichonephila inaurata</taxon>
    </lineage>
</organism>
<dbReference type="AlphaFoldDB" id="A0A8X7BYY7"/>
<sequence>MRRLILVEIREVNFYSLQVDTTTVQLLLGKENMYERMIEEIIEKNNTHSLGTRLVVLHLETTHWTLVFFHEIHDEALPSKSKLGVFWLTRWSNRPMTNLLTSREENPDVLVAALLRRLYGCLRCSLQVLVVDDKSTCFPIELALFLMRYGLSKGFLVVHDVAAPSLGDVSVVLFVFFNCRADAEDLFFRLTS</sequence>
<reference evidence="1" key="1">
    <citation type="submission" date="2020-08" db="EMBL/GenBank/DDBJ databases">
        <title>Multicomponent nature underlies the extraordinary mechanical properties of spider dragline silk.</title>
        <authorList>
            <person name="Kono N."/>
            <person name="Nakamura H."/>
            <person name="Mori M."/>
            <person name="Yoshida Y."/>
            <person name="Ohtoshi R."/>
            <person name="Malay A.D."/>
            <person name="Moran D.A.P."/>
            <person name="Tomita M."/>
            <person name="Numata K."/>
            <person name="Arakawa K."/>
        </authorList>
    </citation>
    <scope>NUCLEOTIDE SEQUENCE</scope>
</reference>
<comment type="caution">
    <text evidence="1">The sequence shown here is derived from an EMBL/GenBank/DDBJ whole genome shotgun (WGS) entry which is preliminary data.</text>
</comment>
<dbReference type="Proteomes" id="UP000886998">
    <property type="component" value="Unassembled WGS sequence"/>
</dbReference>
<evidence type="ECO:0000313" key="2">
    <source>
        <dbReference type="Proteomes" id="UP000886998"/>
    </source>
</evidence>
<gene>
    <name evidence="1" type="ORF">TNIN_299971</name>
</gene>
<accession>A0A8X7BYY7</accession>
<name>A0A8X7BYY7_9ARAC</name>